<dbReference type="Proteomes" id="UP001359485">
    <property type="component" value="Unassembled WGS sequence"/>
</dbReference>
<reference evidence="2 3" key="1">
    <citation type="submission" date="2023-09" db="EMBL/GenBank/DDBJ databases">
        <title>Genomes of two closely related lineages of the louse Polyplax serrata with different host specificities.</title>
        <authorList>
            <person name="Martinu J."/>
            <person name="Tarabai H."/>
            <person name="Stefka J."/>
            <person name="Hypsa V."/>
        </authorList>
    </citation>
    <scope>NUCLEOTIDE SEQUENCE [LARGE SCALE GENOMIC DNA]</scope>
    <source>
        <strain evidence="2">98ZLc_SE</strain>
    </source>
</reference>
<name>A0ABR1APN6_POLSC</name>
<dbReference type="EMBL" id="JAWJWF010000046">
    <property type="protein sequence ID" value="KAK6624453.1"/>
    <property type="molecule type" value="Genomic_DNA"/>
</dbReference>
<gene>
    <name evidence="2" type="ORF">RUM44_011312</name>
</gene>
<feature type="transmembrane region" description="Helical" evidence="1">
    <location>
        <begin position="32"/>
        <end position="53"/>
    </location>
</feature>
<keyword evidence="1" id="KW-0472">Membrane</keyword>
<accession>A0ABR1APN6</accession>
<keyword evidence="3" id="KW-1185">Reference proteome</keyword>
<keyword evidence="1" id="KW-1133">Transmembrane helix</keyword>
<keyword evidence="1" id="KW-0812">Transmembrane</keyword>
<proteinExistence type="predicted"/>
<evidence type="ECO:0000256" key="1">
    <source>
        <dbReference type="SAM" id="Phobius"/>
    </source>
</evidence>
<protein>
    <submittedName>
        <fullName evidence="2">Uncharacterized protein</fullName>
    </submittedName>
</protein>
<evidence type="ECO:0000313" key="2">
    <source>
        <dbReference type="EMBL" id="KAK6624453.1"/>
    </source>
</evidence>
<evidence type="ECO:0000313" key="3">
    <source>
        <dbReference type="Proteomes" id="UP001359485"/>
    </source>
</evidence>
<organism evidence="2 3">
    <name type="scientific">Polyplax serrata</name>
    <name type="common">Common mouse louse</name>
    <dbReference type="NCBI Taxonomy" id="468196"/>
    <lineage>
        <taxon>Eukaryota</taxon>
        <taxon>Metazoa</taxon>
        <taxon>Ecdysozoa</taxon>
        <taxon>Arthropoda</taxon>
        <taxon>Hexapoda</taxon>
        <taxon>Insecta</taxon>
        <taxon>Pterygota</taxon>
        <taxon>Neoptera</taxon>
        <taxon>Paraneoptera</taxon>
        <taxon>Psocodea</taxon>
        <taxon>Troctomorpha</taxon>
        <taxon>Phthiraptera</taxon>
        <taxon>Anoplura</taxon>
        <taxon>Polyplacidae</taxon>
        <taxon>Polyplax</taxon>
    </lineage>
</organism>
<feature type="transmembrane region" description="Helical" evidence="1">
    <location>
        <begin position="89"/>
        <end position="112"/>
    </location>
</feature>
<sequence length="155" mass="17478">MAKKAEIQPSDCVLTLPCAFCHDVMSLIASCVIYRPVFTAFLCSSVTFAYFMANVPKMQHYVVSFPYEKYISKIINHKMITMYAALLEIVVELLMAVVLAGVSLTVTLWLLFEEVAERKTWHAFVVSHGYFRKICSKLVVRSTSSTIVGEYTNGD</sequence>
<comment type="caution">
    <text evidence="2">The sequence shown here is derived from an EMBL/GenBank/DDBJ whole genome shotgun (WGS) entry which is preliminary data.</text>
</comment>